<protein>
    <submittedName>
        <fullName evidence="1">Uncharacterized protein</fullName>
    </submittedName>
</protein>
<dbReference type="AlphaFoldDB" id="A0A9D8KJS1"/>
<reference evidence="1" key="1">
    <citation type="journal article" date="2021" name="Environ. Microbiol.">
        <title>Genomic characterization of three novel Desulfobacterota classes expand the metabolic and phylogenetic diversity of the phylum.</title>
        <authorList>
            <person name="Murphy C.L."/>
            <person name="Biggerstaff J."/>
            <person name="Eichhorn A."/>
            <person name="Ewing E."/>
            <person name="Shahan R."/>
            <person name="Soriano D."/>
            <person name="Stewart S."/>
            <person name="VanMol K."/>
            <person name="Walker R."/>
            <person name="Walters P."/>
            <person name="Elshahed M.S."/>
            <person name="Youssef N.H."/>
        </authorList>
    </citation>
    <scope>NUCLEOTIDE SEQUENCE</scope>
    <source>
        <strain evidence="1">Zod_Metabat.24</strain>
    </source>
</reference>
<name>A0A9D8KJS1_9DELT</name>
<comment type="caution">
    <text evidence="1">The sequence shown here is derived from an EMBL/GenBank/DDBJ whole genome shotgun (WGS) entry which is preliminary data.</text>
</comment>
<proteinExistence type="predicted"/>
<reference evidence="1" key="2">
    <citation type="submission" date="2021-01" db="EMBL/GenBank/DDBJ databases">
        <authorList>
            <person name="Hahn C.R."/>
            <person name="Youssef N.H."/>
            <person name="Elshahed M."/>
        </authorList>
    </citation>
    <scope>NUCLEOTIDE SEQUENCE</scope>
    <source>
        <strain evidence="1">Zod_Metabat.24</strain>
    </source>
</reference>
<dbReference type="EMBL" id="JAFGIX010000082">
    <property type="protein sequence ID" value="MBN1574541.1"/>
    <property type="molecule type" value="Genomic_DNA"/>
</dbReference>
<evidence type="ECO:0000313" key="2">
    <source>
        <dbReference type="Proteomes" id="UP000809273"/>
    </source>
</evidence>
<sequence>MSDRLNEIKERWAKATPGPWSWEKEESPVSDKTVDYLKIKDSRGRSVLYSNDNDEEIQIKDEDAELIANAHADIEYLWDHIKVLEARIEELKYDKWKEIIGEAEGGTYPIIIKSPPENDK</sequence>
<dbReference type="Proteomes" id="UP000809273">
    <property type="component" value="Unassembled WGS sequence"/>
</dbReference>
<accession>A0A9D8KJS1</accession>
<organism evidence="1 2">
    <name type="scientific">Candidatus Zymogenus saltonus</name>
    <dbReference type="NCBI Taxonomy" id="2844893"/>
    <lineage>
        <taxon>Bacteria</taxon>
        <taxon>Deltaproteobacteria</taxon>
        <taxon>Candidatus Zymogenia</taxon>
        <taxon>Candidatus Zymogeniales</taxon>
        <taxon>Candidatus Zymogenaceae</taxon>
        <taxon>Candidatus Zymogenus</taxon>
    </lineage>
</organism>
<evidence type="ECO:0000313" key="1">
    <source>
        <dbReference type="EMBL" id="MBN1574541.1"/>
    </source>
</evidence>
<gene>
    <name evidence="1" type="ORF">JW984_15195</name>
</gene>